<keyword evidence="3" id="KW-1185">Reference proteome</keyword>
<dbReference type="EMBL" id="FQXE01000004">
    <property type="protein sequence ID" value="SHH73915.1"/>
    <property type="molecule type" value="Genomic_DNA"/>
</dbReference>
<reference evidence="2 3" key="1">
    <citation type="submission" date="2016-11" db="EMBL/GenBank/DDBJ databases">
        <authorList>
            <person name="Jaros S."/>
            <person name="Januszkiewicz K."/>
            <person name="Wedrychowicz H."/>
        </authorList>
    </citation>
    <scope>NUCLEOTIDE SEQUENCE [LARGE SCALE GENOMIC DNA]</scope>
    <source>
        <strain evidence="2 3">CGMCC 1.10190</strain>
    </source>
</reference>
<gene>
    <name evidence="2" type="ORF">SAMN04488135_104362</name>
</gene>
<proteinExistence type="predicted"/>
<sequence length="277" mass="30285">MTHVLHSMPADACDCHIHVYDLERYPITQATPVSPPSAPWSSHLRQRRALGMARSIIVQAMGYGFDNRCAMEALAASEGSARAVIAMRPGTSERELARLDAAGVAGVRFMMVPGSGNIMTWDMLAAIAGRIAGSGWHINLQLDGRDLPEYESLLLAQPCPIVIDHVGKFLEPVPASHPGFESLCRLLDTGRFWVKLSAVYETSKVGAPHYEDVGALATALAHSYPERCLWASNWPHPGQMTRPDDAGLLHLLDRWAPSTAVRNRILSANPAALYRYP</sequence>
<dbReference type="InterPro" id="IPR052358">
    <property type="entry name" value="Aro_Compnd_Degr_Hydrolases"/>
</dbReference>
<evidence type="ECO:0000259" key="1">
    <source>
        <dbReference type="Pfam" id="PF04909"/>
    </source>
</evidence>
<name>A0A1M5VFG4_9BURK</name>
<dbReference type="SUPFAM" id="SSF51556">
    <property type="entry name" value="Metallo-dependent hydrolases"/>
    <property type="match status" value="1"/>
</dbReference>
<dbReference type="AlphaFoldDB" id="A0A1M5VFG4"/>
<dbReference type="PANTHER" id="PTHR35563:SF2">
    <property type="entry name" value="BARREL METAL-DEPENDENT HYDROLASE, PUTATIVE (AFU_ORTHOLOGUE AFUA_1G16240)-RELATED"/>
    <property type="match status" value="1"/>
</dbReference>
<accession>A0A1M5VFG4</accession>
<dbReference type="InterPro" id="IPR006680">
    <property type="entry name" value="Amidohydro-rel"/>
</dbReference>
<dbReference type="Proteomes" id="UP000184226">
    <property type="component" value="Unassembled WGS sequence"/>
</dbReference>
<evidence type="ECO:0000313" key="3">
    <source>
        <dbReference type="Proteomes" id="UP000184226"/>
    </source>
</evidence>
<feature type="domain" description="Amidohydrolase-related" evidence="1">
    <location>
        <begin position="13"/>
        <end position="275"/>
    </location>
</feature>
<dbReference type="Gene3D" id="3.20.20.140">
    <property type="entry name" value="Metal-dependent hydrolases"/>
    <property type="match status" value="1"/>
</dbReference>
<protein>
    <submittedName>
        <fullName evidence="2">D-galactarolactone isomerase</fullName>
    </submittedName>
</protein>
<dbReference type="InterPro" id="IPR032466">
    <property type="entry name" value="Metal_Hydrolase"/>
</dbReference>
<dbReference type="RefSeq" id="WP_073103117.1">
    <property type="nucleotide sequence ID" value="NZ_FQXE01000004.1"/>
</dbReference>
<dbReference type="GO" id="GO:0016787">
    <property type="term" value="F:hydrolase activity"/>
    <property type="evidence" value="ECO:0007669"/>
    <property type="project" value="InterPro"/>
</dbReference>
<dbReference type="STRING" id="658167.SAMN04488135_104362"/>
<keyword evidence="2" id="KW-0413">Isomerase</keyword>
<dbReference type="PANTHER" id="PTHR35563">
    <property type="entry name" value="BARREL METAL-DEPENDENT HYDROLASE, PUTATIVE (AFU_ORTHOLOGUE AFUA_1G16240)-RELATED"/>
    <property type="match status" value="1"/>
</dbReference>
<dbReference type="GO" id="GO:0016853">
    <property type="term" value="F:isomerase activity"/>
    <property type="evidence" value="ECO:0007669"/>
    <property type="project" value="UniProtKB-KW"/>
</dbReference>
<evidence type="ECO:0000313" key="2">
    <source>
        <dbReference type="EMBL" id="SHH73915.1"/>
    </source>
</evidence>
<dbReference type="Pfam" id="PF04909">
    <property type="entry name" value="Amidohydro_2"/>
    <property type="match status" value="1"/>
</dbReference>
<organism evidence="2 3">
    <name type="scientific">Pollutimonas bauzanensis</name>
    <dbReference type="NCBI Taxonomy" id="658167"/>
    <lineage>
        <taxon>Bacteria</taxon>
        <taxon>Pseudomonadati</taxon>
        <taxon>Pseudomonadota</taxon>
        <taxon>Betaproteobacteria</taxon>
        <taxon>Burkholderiales</taxon>
        <taxon>Alcaligenaceae</taxon>
        <taxon>Pollutimonas</taxon>
    </lineage>
</organism>